<dbReference type="InterPro" id="IPR000644">
    <property type="entry name" value="CBS_dom"/>
</dbReference>
<dbReference type="InterPro" id="IPR046342">
    <property type="entry name" value="CBS_dom_sf"/>
</dbReference>
<gene>
    <name evidence="2" type="ORF">PWA60_06685</name>
</gene>
<evidence type="ECO:0000313" key="3">
    <source>
        <dbReference type="Proteomes" id="UP001217631"/>
    </source>
</evidence>
<dbReference type="Gene3D" id="3.10.580.10">
    <property type="entry name" value="CBS-domain"/>
    <property type="match status" value="1"/>
</dbReference>
<proteinExistence type="predicted"/>
<name>A0AAJ5SAJ7_9PSED</name>
<reference evidence="2" key="1">
    <citation type="submission" date="2023-02" db="EMBL/GenBank/DDBJ databases">
        <title>tmexCD-toprJ-like cluster.</title>
        <authorList>
            <person name="Gao X."/>
            <person name="Wang C."/>
            <person name="Liu J."/>
        </authorList>
    </citation>
    <scope>NUCLEOTIDE SEQUENCE</scope>
    <source>
        <strain evidence="2">GDW21C697WI</strain>
    </source>
</reference>
<dbReference type="EMBL" id="CP118677">
    <property type="protein sequence ID" value="WEA21881.1"/>
    <property type="molecule type" value="Genomic_DNA"/>
</dbReference>
<evidence type="ECO:0000259" key="1">
    <source>
        <dbReference type="Pfam" id="PF00571"/>
    </source>
</evidence>
<feature type="domain" description="CBS" evidence="1">
    <location>
        <begin position="25"/>
        <end position="70"/>
    </location>
</feature>
<evidence type="ECO:0000313" key="2">
    <source>
        <dbReference type="EMBL" id="WEA21881.1"/>
    </source>
</evidence>
<dbReference type="Proteomes" id="UP001217631">
    <property type="component" value="Chromosome"/>
</dbReference>
<dbReference type="RefSeq" id="WP_225624708.1">
    <property type="nucleotide sequence ID" value="NZ_CP118677.1"/>
</dbReference>
<dbReference type="SUPFAM" id="SSF54631">
    <property type="entry name" value="CBS-domain pair"/>
    <property type="match status" value="1"/>
</dbReference>
<dbReference type="AlphaFoldDB" id="A0AAJ5SAJ7"/>
<organism evidence="2 3">
    <name type="scientific">Pseudomonas juntendi</name>
    <dbReference type="NCBI Taxonomy" id="2666183"/>
    <lineage>
        <taxon>Bacteria</taxon>
        <taxon>Pseudomonadati</taxon>
        <taxon>Pseudomonadota</taxon>
        <taxon>Gammaproteobacteria</taxon>
        <taxon>Pseudomonadales</taxon>
        <taxon>Pseudomonadaceae</taxon>
        <taxon>Pseudomonas</taxon>
    </lineage>
</organism>
<sequence length="75" mass="7973">MLLFGLRGALLKGNQVIHSTVIESMKLNPYTIPADCRVSVAEAYMLDNKIRALMVVDPGGAIVGVVDIFDGNPGS</sequence>
<protein>
    <recommendedName>
        <fullName evidence="1">CBS domain-containing protein</fullName>
    </recommendedName>
</protein>
<dbReference type="Pfam" id="PF00571">
    <property type="entry name" value="CBS"/>
    <property type="match status" value="1"/>
</dbReference>
<accession>A0AAJ5SAJ7</accession>